<dbReference type="InParanoid" id="W4KM07"/>
<evidence type="ECO:0000313" key="2">
    <source>
        <dbReference type="Proteomes" id="UP000030671"/>
    </source>
</evidence>
<organism evidence="1 2">
    <name type="scientific">Heterobasidion irregulare (strain TC 32-1)</name>
    <dbReference type="NCBI Taxonomy" id="747525"/>
    <lineage>
        <taxon>Eukaryota</taxon>
        <taxon>Fungi</taxon>
        <taxon>Dikarya</taxon>
        <taxon>Basidiomycota</taxon>
        <taxon>Agaricomycotina</taxon>
        <taxon>Agaricomycetes</taxon>
        <taxon>Russulales</taxon>
        <taxon>Bondarzewiaceae</taxon>
        <taxon>Heterobasidion</taxon>
        <taxon>Heterobasidion annosum species complex</taxon>
    </lineage>
</organism>
<gene>
    <name evidence="1" type="ORF">HETIRDRAFT_99271</name>
</gene>
<dbReference type="EMBL" id="KI925454">
    <property type="protein sequence ID" value="ETW86837.1"/>
    <property type="molecule type" value="Genomic_DNA"/>
</dbReference>
<proteinExistence type="predicted"/>
<dbReference type="RefSeq" id="XP_009540819.1">
    <property type="nucleotide sequence ID" value="XM_009542524.1"/>
</dbReference>
<dbReference type="Proteomes" id="UP000030671">
    <property type="component" value="Unassembled WGS sequence"/>
</dbReference>
<protein>
    <submittedName>
        <fullName evidence="1">Uncharacterized protein</fullName>
    </submittedName>
</protein>
<dbReference type="AlphaFoldDB" id="W4KM07"/>
<sequence>MSFAASPFLCTDRLRFSVEVHTPSWASVLAGSMHGALGPPFPLASFPARSSATKIPRHLQALDGFLYATDLYLADSTPMAHKPRTMCGRMISSLDSSMEISASGEVPYFVR</sequence>
<accession>W4KM07</accession>
<dbReference type="KEGG" id="hir:HETIRDRAFT_99271"/>
<reference evidence="1 2" key="1">
    <citation type="journal article" date="2012" name="New Phytol.">
        <title>Insight into trade-off between wood decay and parasitism from the genome of a fungal forest pathogen.</title>
        <authorList>
            <person name="Olson A."/>
            <person name="Aerts A."/>
            <person name="Asiegbu F."/>
            <person name="Belbahri L."/>
            <person name="Bouzid O."/>
            <person name="Broberg A."/>
            <person name="Canback B."/>
            <person name="Coutinho P.M."/>
            <person name="Cullen D."/>
            <person name="Dalman K."/>
            <person name="Deflorio G."/>
            <person name="van Diepen L.T."/>
            <person name="Dunand C."/>
            <person name="Duplessis S."/>
            <person name="Durling M."/>
            <person name="Gonthier P."/>
            <person name="Grimwood J."/>
            <person name="Fossdal C.G."/>
            <person name="Hansson D."/>
            <person name="Henrissat B."/>
            <person name="Hietala A."/>
            <person name="Himmelstrand K."/>
            <person name="Hoffmeister D."/>
            <person name="Hogberg N."/>
            <person name="James T.Y."/>
            <person name="Karlsson M."/>
            <person name="Kohler A."/>
            <person name="Kues U."/>
            <person name="Lee Y.H."/>
            <person name="Lin Y.C."/>
            <person name="Lind M."/>
            <person name="Lindquist E."/>
            <person name="Lombard V."/>
            <person name="Lucas S."/>
            <person name="Lunden K."/>
            <person name="Morin E."/>
            <person name="Murat C."/>
            <person name="Park J."/>
            <person name="Raffaello T."/>
            <person name="Rouze P."/>
            <person name="Salamov A."/>
            <person name="Schmutz J."/>
            <person name="Solheim H."/>
            <person name="Stahlberg J."/>
            <person name="Velez H."/>
            <person name="de Vries R.P."/>
            <person name="Wiebenga A."/>
            <person name="Woodward S."/>
            <person name="Yakovlev I."/>
            <person name="Garbelotto M."/>
            <person name="Martin F."/>
            <person name="Grigoriev I.V."/>
            <person name="Stenlid J."/>
        </authorList>
    </citation>
    <scope>NUCLEOTIDE SEQUENCE [LARGE SCALE GENOMIC DNA]</scope>
    <source>
        <strain evidence="1 2">TC 32-1</strain>
    </source>
</reference>
<dbReference type="HOGENOM" id="CLU_2158746_0_0_1"/>
<evidence type="ECO:0000313" key="1">
    <source>
        <dbReference type="EMBL" id="ETW86837.1"/>
    </source>
</evidence>
<name>W4KM07_HETIT</name>
<keyword evidence="2" id="KW-1185">Reference proteome</keyword>
<dbReference type="GeneID" id="20678899"/>